<accession>A0AA42DPX4</accession>
<keyword evidence="1" id="KW-0812">Transmembrane</keyword>
<keyword evidence="3" id="KW-1185">Reference proteome</keyword>
<name>A0AA42DPX4_9FIRM</name>
<reference evidence="2" key="1">
    <citation type="journal article" date="2023" name="Int. J. Syst. Evol. Microbiol.">
        <title>&lt;i&gt;Holtiella tumoricola&lt;/i&gt; gen. nov. sp. nov., isolated from a human clinical sample.</title>
        <authorList>
            <person name="Allen-Vercoe E."/>
            <person name="Daigneault M.C."/>
            <person name="Vancuren S.J."/>
            <person name="Cochrane K."/>
            <person name="O'Neal L.L."/>
            <person name="Sankaranarayanan K."/>
            <person name="Lawson P.A."/>
        </authorList>
    </citation>
    <scope>NUCLEOTIDE SEQUENCE</scope>
    <source>
        <strain evidence="2">CC70A</strain>
    </source>
</reference>
<evidence type="ECO:0000313" key="3">
    <source>
        <dbReference type="Proteomes" id="UP001169242"/>
    </source>
</evidence>
<keyword evidence="1" id="KW-0472">Membrane</keyword>
<organism evidence="2 3">
    <name type="scientific">Holtiella tumoricola</name>
    <dbReference type="NCBI Taxonomy" id="3018743"/>
    <lineage>
        <taxon>Bacteria</taxon>
        <taxon>Bacillati</taxon>
        <taxon>Bacillota</taxon>
        <taxon>Clostridia</taxon>
        <taxon>Lachnospirales</taxon>
        <taxon>Cellulosilyticaceae</taxon>
        <taxon>Holtiella</taxon>
    </lineage>
</organism>
<evidence type="ECO:0008006" key="4">
    <source>
        <dbReference type="Google" id="ProtNLM"/>
    </source>
</evidence>
<feature type="transmembrane region" description="Helical" evidence="1">
    <location>
        <begin position="106"/>
        <end position="128"/>
    </location>
</feature>
<feature type="transmembrane region" description="Helical" evidence="1">
    <location>
        <begin position="31"/>
        <end position="60"/>
    </location>
</feature>
<feature type="transmembrane region" description="Helical" evidence="1">
    <location>
        <begin position="140"/>
        <end position="161"/>
    </location>
</feature>
<evidence type="ECO:0000313" key="2">
    <source>
        <dbReference type="EMBL" id="MDA3732671.1"/>
    </source>
</evidence>
<proteinExistence type="predicted"/>
<comment type="caution">
    <text evidence="2">The sequence shown here is derived from an EMBL/GenBank/DDBJ whole genome shotgun (WGS) entry which is preliminary data.</text>
</comment>
<sequence length="169" mass="19642">MEKNRFLTFLFSLIPGAGHMYLGLMKKGVSLMLVFGLVFSLCNFLHFGLISFILPVIWFYCFFDSLTLSRFNAQDRAIDEANFMEKMNQLLKQDWQQILTTYRTPIGIAALIIGIYAFFSNFVMPYLYQFGNWGHRFYSLFYNIPTAIFSVALIGVGIYLLTRYHANND</sequence>
<keyword evidence="1" id="KW-1133">Transmembrane helix</keyword>
<dbReference type="RefSeq" id="WP_053985959.1">
    <property type="nucleotide sequence ID" value="NZ_JAQIFT010000051.1"/>
</dbReference>
<protein>
    <recommendedName>
        <fullName evidence="4">TM2 domain-containing protein</fullName>
    </recommendedName>
</protein>
<feature type="transmembrane region" description="Helical" evidence="1">
    <location>
        <begin position="6"/>
        <end position="24"/>
    </location>
</feature>
<dbReference type="Proteomes" id="UP001169242">
    <property type="component" value="Unassembled WGS sequence"/>
</dbReference>
<dbReference type="AlphaFoldDB" id="A0AA42DPX4"/>
<dbReference type="EMBL" id="JAQIFT010000051">
    <property type="protein sequence ID" value="MDA3732671.1"/>
    <property type="molecule type" value="Genomic_DNA"/>
</dbReference>
<gene>
    <name evidence="2" type="ORF">PBV87_14350</name>
</gene>
<evidence type="ECO:0000256" key="1">
    <source>
        <dbReference type="SAM" id="Phobius"/>
    </source>
</evidence>